<dbReference type="SUPFAM" id="SSF51905">
    <property type="entry name" value="FAD/NAD(P)-binding domain"/>
    <property type="match status" value="1"/>
</dbReference>
<gene>
    <name evidence="1" type="ORF">H7F21_12445</name>
</gene>
<organism evidence="1 2">
    <name type="scientific">Winogradskyella flava</name>
    <dbReference type="NCBI Taxonomy" id="1884876"/>
    <lineage>
        <taxon>Bacteria</taxon>
        <taxon>Pseudomonadati</taxon>
        <taxon>Bacteroidota</taxon>
        <taxon>Flavobacteriia</taxon>
        <taxon>Flavobacteriales</taxon>
        <taxon>Flavobacteriaceae</taxon>
        <taxon>Winogradskyella</taxon>
    </lineage>
</organism>
<dbReference type="InterPro" id="IPR036188">
    <property type="entry name" value="FAD/NAD-bd_sf"/>
</dbReference>
<dbReference type="AlphaFoldDB" id="A0A842IYR8"/>
<accession>A0A842IYR8</accession>
<dbReference type="Gene3D" id="3.50.50.60">
    <property type="entry name" value="FAD/NAD(P)-binding domain"/>
    <property type="match status" value="1"/>
</dbReference>
<dbReference type="EMBL" id="JACLCP010000003">
    <property type="protein sequence ID" value="MBC2845908.1"/>
    <property type="molecule type" value="Genomic_DNA"/>
</dbReference>
<comment type="caution">
    <text evidence="1">The sequence shown here is derived from an EMBL/GenBank/DDBJ whole genome shotgun (WGS) entry which is preliminary data.</text>
</comment>
<dbReference type="RefSeq" id="WP_185789615.1">
    <property type="nucleotide sequence ID" value="NZ_JACLCP010000003.1"/>
</dbReference>
<dbReference type="Pfam" id="PF05834">
    <property type="entry name" value="Lycopene_cycl"/>
    <property type="match status" value="1"/>
</dbReference>
<evidence type="ECO:0000313" key="1">
    <source>
        <dbReference type="EMBL" id="MBC2845908.1"/>
    </source>
</evidence>
<proteinExistence type="predicted"/>
<reference evidence="1" key="1">
    <citation type="submission" date="2020-08" db="EMBL/GenBank/DDBJ databases">
        <title>Winogradskyella ouciana sp. nov., isolated from the hadal seawater of the Mariana Trench.</title>
        <authorList>
            <person name="He X."/>
        </authorList>
    </citation>
    <scope>NUCLEOTIDE SEQUENCE [LARGE SCALE GENOMIC DNA]</scope>
    <source>
        <strain evidence="1">KCTC 52348</strain>
    </source>
</reference>
<protein>
    <submittedName>
        <fullName evidence="1">Lycopene cyclase</fullName>
    </submittedName>
</protein>
<dbReference type="Proteomes" id="UP000533900">
    <property type="component" value="Unassembled WGS sequence"/>
</dbReference>
<evidence type="ECO:0000313" key="2">
    <source>
        <dbReference type="Proteomes" id="UP000533900"/>
    </source>
</evidence>
<name>A0A842IYR8_9FLAO</name>
<keyword evidence="2" id="KW-1185">Reference proteome</keyword>
<sequence length="379" mass="43732">MSNPDYIIAGAGASGLMLAYRMSQDTFFDDKSVLIIDEVKDKGNDRTWCFWESGDGEWDSLLTKTWPKIFFGSNNHSKEIVISPYNYKMIRSKDFYSQLWKSINSKPNFNFVEDSIDSTTELKGGVQVITNKGSYLCAKLFNSIPSTEVYKSQNKYPILQQHFVGWFVRTKTDCFDDTVAKFMDFTVPQKGNTRFMYVLPIDKQTALFEYTLFSKTLLKLSDYEDAISSYLEDKGISNFEIVEKEIGTIPMTSFKFHELNTKHVLNIGTSGGWTKASTGYTFKNTSKNTKALVAFLKKESDLSKFHKKSKFWFYDLIFLDVLANHNDEGSALFSSMFRKTNVKNIFKFLDEESSLFEDFKIIFSVPPKRFTQALLKRLF</sequence>